<dbReference type="EMBL" id="OL770278">
    <property type="protein sequence ID" value="UHS64838.1"/>
    <property type="molecule type" value="Genomic_DNA"/>
</dbReference>
<proteinExistence type="predicted"/>
<name>A0AAE8Z3D8_9CAUD</name>
<accession>A0AAE8Z3D8</accession>
<organism evidence="1 2">
    <name type="scientific">Escherichia phage vB_EcoD_Opt212</name>
    <dbReference type="NCBI Taxonomy" id="2906743"/>
    <lineage>
        <taxon>Viruses</taxon>
        <taxon>Duplodnaviria</taxon>
        <taxon>Heunggongvirae</taxon>
        <taxon>Uroviricota</taxon>
        <taxon>Caudoviricetes</taxon>
        <taxon>Dhillonvirus</taxon>
        <taxon>Dhillonvirus opt212</taxon>
    </lineage>
</organism>
<evidence type="ECO:0000313" key="2">
    <source>
        <dbReference type="Proteomes" id="UP000827394"/>
    </source>
</evidence>
<sequence length="147" mass="16721">MRRLSLQILNSRRNKNRSQNQYHRHRRAKKMAGFNYAGLKRKVNPLIKKFGMTVTVTRPGSVDRVDGDEVVIPPMSFDVIGLREEYKPSEIDGTRIVAGDVKFLCRAVEQLRVGDLVNLNGTDYRVVNPNPLQPAGTTMLFQLQLRG</sequence>
<reference evidence="1 2" key="1">
    <citation type="submission" date="2021-12" db="EMBL/GenBank/DDBJ databases">
        <authorList>
            <person name="Doney J."/>
            <person name="Loertscher E."/>
            <person name="Anderson K."/>
            <person name="Lambert A.S."/>
            <person name="Porter M."/>
            <person name="Walker J."/>
            <person name="Sharma R."/>
            <person name="Kurger J.L."/>
            <person name="Breakwell D.P."/>
            <person name="Grose J.H."/>
        </authorList>
    </citation>
    <scope>NUCLEOTIDE SEQUENCE [LARGE SCALE GENOMIC DNA]</scope>
</reference>
<evidence type="ECO:0000313" key="1">
    <source>
        <dbReference type="EMBL" id="UHS64838.1"/>
    </source>
</evidence>
<gene>
    <name evidence="1" type="ORF">OPT212_57</name>
</gene>
<dbReference type="Proteomes" id="UP000827394">
    <property type="component" value="Segment"/>
</dbReference>
<protein>
    <submittedName>
        <fullName evidence="1">Structural protein</fullName>
    </submittedName>
</protein>
<keyword evidence="2" id="KW-1185">Reference proteome</keyword>